<evidence type="ECO:0000256" key="1">
    <source>
        <dbReference type="SAM" id="MobiDB-lite"/>
    </source>
</evidence>
<proteinExistence type="predicted"/>
<dbReference type="Proteomes" id="UP000614221">
    <property type="component" value="Unassembled WGS sequence"/>
</dbReference>
<evidence type="ECO:0000313" key="2">
    <source>
        <dbReference type="EMBL" id="GGK74334.1"/>
    </source>
</evidence>
<reference evidence="2" key="2">
    <citation type="submission" date="2020-09" db="EMBL/GenBank/DDBJ databases">
        <authorList>
            <person name="Sun Q."/>
            <person name="Ohkuma M."/>
        </authorList>
    </citation>
    <scope>NUCLEOTIDE SEQUENCE</scope>
    <source>
        <strain evidence="2">JCM 19018</strain>
    </source>
</reference>
<dbReference type="RefSeq" id="WP_188978916.1">
    <property type="nucleotide sequence ID" value="NZ_BMPD01000005.1"/>
</dbReference>
<reference evidence="2" key="1">
    <citation type="journal article" date="2014" name="Int. J. Syst. Evol. Microbiol.">
        <title>Complete genome sequence of Corynebacterium casei LMG S-19264T (=DSM 44701T), isolated from a smear-ripened cheese.</title>
        <authorList>
            <consortium name="US DOE Joint Genome Institute (JGI-PGF)"/>
            <person name="Walter F."/>
            <person name="Albersmeier A."/>
            <person name="Kalinowski J."/>
            <person name="Ruckert C."/>
        </authorList>
    </citation>
    <scope>NUCLEOTIDE SEQUENCE</scope>
    <source>
        <strain evidence="2">JCM 19018</strain>
    </source>
</reference>
<evidence type="ECO:0000313" key="3">
    <source>
        <dbReference type="Proteomes" id="UP000614221"/>
    </source>
</evidence>
<name>A0A830EN30_9EURY</name>
<sequence length="75" mass="8327">MSEHFTEASARAQRRARDRQRALPEEMACIEDPTGVLLAPAGDIQLTEFANAIVATPASEEWIKSNVVVDREAWC</sequence>
<protein>
    <submittedName>
        <fullName evidence="2">Uncharacterized protein</fullName>
    </submittedName>
</protein>
<feature type="region of interest" description="Disordered" evidence="1">
    <location>
        <begin position="1"/>
        <end position="21"/>
    </location>
</feature>
<dbReference type="EMBL" id="BMPD01000005">
    <property type="protein sequence ID" value="GGK74334.1"/>
    <property type="molecule type" value="Genomic_DNA"/>
</dbReference>
<organism evidence="2 3">
    <name type="scientific">Haloarcula sebkhae</name>
    <dbReference type="NCBI Taxonomy" id="932660"/>
    <lineage>
        <taxon>Archaea</taxon>
        <taxon>Methanobacteriati</taxon>
        <taxon>Methanobacteriota</taxon>
        <taxon>Stenosarchaea group</taxon>
        <taxon>Halobacteria</taxon>
        <taxon>Halobacteriales</taxon>
        <taxon>Haloarculaceae</taxon>
        <taxon>Haloarcula</taxon>
    </lineage>
</organism>
<gene>
    <name evidence="2" type="ORF">GCM10009067_28140</name>
</gene>
<comment type="caution">
    <text evidence="2">The sequence shown here is derived from an EMBL/GenBank/DDBJ whole genome shotgun (WGS) entry which is preliminary data.</text>
</comment>
<dbReference type="AlphaFoldDB" id="A0A830EN30"/>
<accession>A0A830EN30</accession>